<dbReference type="STRING" id="660521.SAMN04487949_0720"/>
<gene>
    <name evidence="1" type="ORF">SAMN04487949_0720</name>
</gene>
<dbReference type="GO" id="GO:0016787">
    <property type="term" value="F:hydrolase activity"/>
    <property type="evidence" value="ECO:0007669"/>
    <property type="project" value="UniProtKB-KW"/>
</dbReference>
<keyword evidence="1" id="KW-0378">Hydrolase</keyword>
<proteinExistence type="predicted"/>
<dbReference type="PANTHER" id="PTHR35336:SF5">
    <property type="entry name" value="ADENOSYLCOBINAMIDE AMIDOHYDROLASE"/>
    <property type="match status" value="1"/>
</dbReference>
<dbReference type="InterPro" id="IPR052209">
    <property type="entry name" value="CbiZ"/>
</dbReference>
<dbReference type="PANTHER" id="PTHR35336">
    <property type="entry name" value="ADENOSYLCOBINAMIDE AMIDOHYDROLASE"/>
    <property type="match status" value="1"/>
</dbReference>
<dbReference type="RefSeq" id="WP_089694140.1">
    <property type="nucleotide sequence ID" value="NZ_FNHL01000001.1"/>
</dbReference>
<dbReference type="Proteomes" id="UP000199451">
    <property type="component" value="Unassembled WGS sequence"/>
</dbReference>
<dbReference type="AlphaFoldDB" id="A0A1G9Q837"/>
<organism evidence="1 2">
    <name type="scientific">Halogranum gelatinilyticum</name>
    <dbReference type="NCBI Taxonomy" id="660521"/>
    <lineage>
        <taxon>Archaea</taxon>
        <taxon>Methanobacteriati</taxon>
        <taxon>Methanobacteriota</taxon>
        <taxon>Stenosarchaea group</taxon>
        <taxon>Halobacteria</taxon>
        <taxon>Halobacteriales</taxon>
        <taxon>Haloferacaceae</taxon>
    </lineage>
</organism>
<evidence type="ECO:0000313" key="2">
    <source>
        <dbReference type="Proteomes" id="UP000199451"/>
    </source>
</evidence>
<sequence>MERVFETTVREGVCRLRREGTRWLSTGYDGGESRGPTAYNVTVPEGWPETDLGEYVRERRDRAGFSEPGPTLLTGVEQQHAHRARLGPVETVVTAGVSNPATLPLVSEAASATANETAPSDGRPVGTVNVVVGTTRSLAPGALENLLTVAAEAKTATLLATTGFTGTTTDAVVVGCDPAGEEAAFSGSATAVGAATRACVRDALTASLDSRYAVGDVELPESVADAAYGVVTDERATVSRLD</sequence>
<name>A0A1G9Q837_9EURY</name>
<dbReference type="InterPro" id="IPR002808">
    <property type="entry name" value="AdoCbi_amidolase"/>
</dbReference>
<dbReference type="OrthoDB" id="157452at2157"/>
<accession>A0A1G9Q837</accession>
<dbReference type="EMBL" id="FNHL01000001">
    <property type="protein sequence ID" value="SDM06901.1"/>
    <property type="molecule type" value="Genomic_DNA"/>
</dbReference>
<protein>
    <submittedName>
        <fullName evidence="1">Adenosylcobinamide hydrolase</fullName>
    </submittedName>
</protein>
<keyword evidence="2" id="KW-1185">Reference proteome</keyword>
<dbReference type="Pfam" id="PF01955">
    <property type="entry name" value="CbiZ"/>
    <property type="match status" value="1"/>
</dbReference>
<evidence type="ECO:0000313" key="1">
    <source>
        <dbReference type="EMBL" id="SDM06901.1"/>
    </source>
</evidence>
<reference evidence="2" key="1">
    <citation type="submission" date="2016-10" db="EMBL/GenBank/DDBJ databases">
        <authorList>
            <person name="Varghese N."/>
            <person name="Submissions S."/>
        </authorList>
    </citation>
    <scope>NUCLEOTIDE SEQUENCE [LARGE SCALE GENOMIC DNA]</scope>
    <source>
        <strain evidence="2">CGMCC 1.10119</strain>
    </source>
</reference>